<organism evidence="1 2">
    <name type="scientific">Delftia tsuruhatensis</name>
    <dbReference type="NCBI Taxonomy" id="180282"/>
    <lineage>
        <taxon>Bacteria</taxon>
        <taxon>Pseudomonadati</taxon>
        <taxon>Pseudomonadota</taxon>
        <taxon>Betaproteobacteria</taxon>
        <taxon>Burkholderiales</taxon>
        <taxon>Comamonadaceae</taxon>
        <taxon>Delftia</taxon>
    </lineage>
</organism>
<gene>
    <name evidence="1" type="ORF">BI380_09275</name>
</gene>
<accession>A0ABN4SD58</accession>
<evidence type="ECO:0000313" key="1">
    <source>
        <dbReference type="EMBL" id="AOV01532.1"/>
    </source>
</evidence>
<sequence>MKQLNPSTATSAHVCTQASCVALRLDGAFRAAFYHSMVAGALRDARPERRPQFDLDAMCAAATARLQQGILQAAGEAYIALDIPPPDSHVIDVLMSIPGLAGGELTDDARGE</sequence>
<protein>
    <submittedName>
        <fullName evidence="1">Uncharacterized protein</fullName>
    </submittedName>
</protein>
<dbReference type="RefSeq" id="WP_046237878.1">
    <property type="nucleotide sequence ID" value="NZ_CBCSDN010000012.1"/>
</dbReference>
<evidence type="ECO:0000313" key="2">
    <source>
        <dbReference type="Proteomes" id="UP000095607"/>
    </source>
</evidence>
<reference evidence="1 2" key="1">
    <citation type="submission" date="2016-09" db="EMBL/GenBank/DDBJ databases">
        <title>Complete genome sequence of Deltia acidovorans CM13 isolated from murine proximal colonic tissue.</title>
        <authorList>
            <person name="Saffarian A."/>
        </authorList>
    </citation>
    <scope>NUCLEOTIDE SEQUENCE [LARGE SCALE GENOMIC DNA]</scope>
    <source>
        <strain evidence="1 2">CM13</strain>
    </source>
</reference>
<proteinExistence type="predicted"/>
<dbReference type="Proteomes" id="UP000095607">
    <property type="component" value="Chromosome"/>
</dbReference>
<keyword evidence="2" id="KW-1185">Reference proteome</keyword>
<name>A0ABN4SD58_9BURK</name>
<dbReference type="EMBL" id="CP017420">
    <property type="protein sequence ID" value="AOV01532.1"/>
    <property type="molecule type" value="Genomic_DNA"/>
</dbReference>